<dbReference type="FunFam" id="3.80.10.10:FF:000368">
    <property type="entry name" value="Chondroadherin like"/>
    <property type="match status" value="1"/>
</dbReference>
<dbReference type="SUPFAM" id="SSF57850">
    <property type="entry name" value="RING/U-box"/>
    <property type="match status" value="1"/>
</dbReference>
<evidence type="ECO:0000256" key="15">
    <source>
        <dbReference type="ARBA" id="ARBA00022786"/>
    </source>
</evidence>
<evidence type="ECO:0000256" key="22">
    <source>
        <dbReference type="ARBA" id="ARBA00061422"/>
    </source>
</evidence>
<evidence type="ECO:0000256" key="13">
    <source>
        <dbReference type="ARBA" id="ARBA00022737"/>
    </source>
</evidence>
<comment type="pathway">
    <text evidence="5">Protein modification; protein neddylation.</text>
</comment>
<evidence type="ECO:0000256" key="21">
    <source>
        <dbReference type="ARBA" id="ARBA00044971"/>
    </source>
</evidence>
<dbReference type="GO" id="GO:0019005">
    <property type="term" value="C:SCF ubiquitin ligase complex"/>
    <property type="evidence" value="ECO:0007669"/>
    <property type="project" value="UniProtKB-ARBA"/>
</dbReference>
<evidence type="ECO:0000256" key="23">
    <source>
        <dbReference type="ARBA" id="ARBA00068870"/>
    </source>
</evidence>
<dbReference type="GO" id="GO:0005634">
    <property type="term" value="C:nucleus"/>
    <property type="evidence" value="ECO:0007669"/>
    <property type="project" value="UniProtKB-SubCell"/>
</dbReference>
<evidence type="ECO:0000256" key="3">
    <source>
        <dbReference type="ARBA" id="ARBA00004498"/>
    </source>
</evidence>
<dbReference type="InterPro" id="IPR000372">
    <property type="entry name" value="LRRNT"/>
</dbReference>
<feature type="region of interest" description="Disordered" evidence="26">
    <location>
        <begin position="664"/>
        <end position="718"/>
    </location>
</feature>
<keyword evidence="10" id="KW-0433">Leucine-rich repeat</keyword>
<comment type="similarity">
    <text evidence="6">Belongs to the RING-box family.</text>
</comment>
<dbReference type="InterPro" id="IPR001841">
    <property type="entry name" value="Znf_RING"/>
</dbReference>
<keyword evidence="17" id="KW-1015">Disulfide bond</keyword>
<evidence type="ECO:0000259" key="27">
    <source>
        <dbReference type="PROSITE" id="PS50089"/>
    </source>
</evidence>
<keyword evidence="7" id="KW-0963">Cytoplasm</keyword>
<dbReference type="GO" id="GO:0070936">
    <property type="term" value="P:protein K48-linked ubiquitination"/>
    <property type="evidence" value="ECO:0007669"/>
    <property type="project" value="UniProtKB-ARBA"/>
</dbReference>
<keyword evidence="15" id="KW-0833">Ubl conjugation pathway</keyword>
<dbReference type="Pfam" id="PF01463">
    <property type="entry name" value="LRRCT"/>
    <property type="match status" value="2"/>
</dbReference>
<dbReference type="GO" id="GO:0008270">
    <property type="term" value="F:zinc ion binding"/>
    <property type="evidence" value="ECO:0007669"/>
    <property type="project" value="UniProtKB-KW"/>
</dbReference>
<dbReference type="Gene3D" id="3.30.40.10">
    <property type="entry name" value="Zinc/RING finger domain, C3HC4 (zinc finger)"/>
    <property type="match status" value="1"/>
</dbReference>
<keyword evidence="29" id="KW-1185">Reference proteome</keyword>
<evidence type="ECO:0000256" key="26">
    <source>
        <dbReference type="SAM" id="MobiDB-lite"/>
    </source>
</evidence>
<evidence type="ECO:0000256" key="9">
    <source>
        <dbReference type="ARBA" id="ARBA00022530"/>
    </source>
</evidence>
<evidence type="ECO:0000256" key="14">
    <source>
        <dbReference type="ARBA" id="ARBA00022771"/>
    </source>
</evidence>
<evidence type="ECO:0000256" key="4">
    <source>
        <dbReference type="ARBA" id="ARBA00004906"/>
    </source>
</evidence>
<evidence type="ECO:0000256" key="18">
    <source>
        <dbReference type="ARBA" id="ARBA00023180"/>
    </source>
</evidence>
<keyword evidence="13" id="KW-0677">Repeat</keyword>
<dbReference type="GO" id="GO:0031146">
    <property type="term" value="P:SCF-dependent proteasomal ubiquitin-dependent protein catabolic process"/>
    <property type="evidence" value="ECO:0007669"/>
    <property type="project" value="UniProtKB-ARBA"/>
</dbReference>
<proteinExistence type="inferred from homology"/>
<gene>
    <name evidence="28" type="ORF">P4O66_019028</name>
</gene>
<accession>A0AAD8YRW6</accession>
<comment type="similarity">
    <text evidence="22">Belongs to the small leucine-rich proteoglycan (SLRP) family. SLRP class IV subfamily.</text>
</comment>
<dbReference type="SMART" id="SM00082">
    <property type="entry name" value="LRRCT"/>
    <property type="match status" value="2"/>
</dbReference>
<dbReference type="InterPro" id="IPR032675">
    <property type="entry name" value="LRR_dom_sf"/>
</dbReference>
<dbReference type="Pfam" id="PF13855">
    <property type="entry name" value="LRR_8"/>
    <property type="match status" value="6"/>
</dbReference>
<evidence type="ECO:0000256" key="6">
    <source>
        <dbReference type="ARBA" id="ARBA00009273"/>
    </source>
</evidence>
<comment type="pathway">
    <text evidence="4">Protein modification; protein ubiquitination.</text>
</comment>
<evidence type="ECO:0000256" key="17">
    <source>
        <dbReference type="ARBA" id="ARBA00023157"/>
    </source>
</evidence>
<dbReference type="PANTHER" id="PTHR24369">
    <property type="entry name" value="ANTIGEN BSP, PUTATIVE-RELATED"/>
    <property type="match status" value="1"/>
</dbReference>
<evidence type="ECO:0000256" key="1">
    <source>
        <dbReference type="ARBA" id="ARBA00004123"/>
    </source>
</evidence>
<protein>
    <recommendedName>
        <fullName evidence="23">E3 ubiquitin-protein ligase RBX1</fullName>
        <ecNumber evidence="21">2.3.2.32</ecNumber>
    </recommendedName>
    <alternativeName>
        <fullName evidence="24">RING-box protein 1</fullName>
    </alternativeName>
</protein>
<dbReference type="SMART" id="SM00013">
    <property type="entry name" value="LRRNT"/>
    <property type="match status" value="1"/>
</dbReference>
<evidence type="ECO:0000256" key="10">
    <source>
        <dbReference type="ARBA" id="ARBA00022614"/>
    </source>
</evidence>
<dbReference type="AlphaFoldDB" id="A0AAD8YRW6"/>
<dbReference type="FunFam" id="3.80.10.10:FF:000059">
    <property type="entry name" value="Chondroadherin like"/>
    <property type="match status" value="1"/>
</dbReference>
<dbReference type="SMART" id="SM00369">
    <property type="entry name" value="LRR_TYP"/>
    <property type="match status" value="18"/>
</dbReference>
<keyword evidence="8" id="KW-0964">Secreted</keyword>
<evidence type="ECO:0000256" key="16">
    <source>
        <dbReference type="ARBA" id="ARBA00022833"/>
    </source>
</evidence>
<evidence type="ECO:0000256" key="12">
    <source>
        <dbReference type="ARBA" id="ARBA00022729"/>
    </source>
</evidence>
<evidence type="ECO:0000256" key="2">
    <source>
        <dbReference type="ARBA" id="ARBA00004496"/>
    </source>
</evidence>
<evidence type="ECO:0000256" key="7">
    <source>
        <dbReference type="ARBA" id="ARBA00022490"/>
    </source>
</evidence>
<dbReference type="GO" id="GO:0031464">
    <property type="term" value="C:Cul4A-RING E3 ubiquitin ligase complex"/>
    <property type="evidence" value="ECO:0007669"/>
    <property type="project" value="UniProtKB-ARBA"/>
</dbReference>
<keyword evidence="18" id="KW-0325">Glycoprotein</keyword>
<evidence type="ECO:0000256" key="19">
    <source>
        <dbReference type="ARBA" id="ARBA00023242"/>
    </source>
</evidence>
<evidence type="ECO:0000313" key="28">
    <source>
        <dbReference type="EMBL" id="KAK1785676.1"/>
    </source>
</evidence>
<keyword evidence="14 25" id="KW-0863">Zinc-finger</keyword>
<evidence type="ECO:0000256" key="25">
    <source>
        <dbReference type="PROSITE-ProRule" id="PRU00175"/>
    </source>
</evidence>
<dbReference type="InterPro" id="IPR013083">
    <property type="entry name" value="Znf_RING/FYVE/PHD"/>
</dbReference>
<dbReference type="Pfam" id="PF12678">
    <property type="entry name" value="zf-rbx1"/>
    <property type="match status" value="1"/>
</dbReference>
<dbReference type="PANTHER" id="PTHR24369:SF211">
    <property type="entry name" value="LEUCINE-RICH REPEAT-CONTAINING PROTEIN 15-LIKE"/>
    <property type="match status" value="1"/>
</dbReference>
<evidence type="ECO:0000256" key="8">
    <source>
        <dbReference type="ARBA" id="ARBA00022525"/>
    </source>
</evidence>
<dbReference type="GO" id="GO:0061663">
    <property type="term" value="F:NEDD8 ligase activity"/>
    <property type="evidence" value="ECO:0007669"/>
    <property type="project" value="UniProtKB-EC"/>
</dbReference>
<dbReference type="GO" id="GO:0034644">
    <property type="term" value="P:cellular response to UV"/>
    <property type="evidence" value="ECO:0007669"/>
    <property type="project" value="UniProtKB-ARBA"/>
</dbReference>
<organism evidence="28 29">
    <name type="scientific">Electrophorus voltai</name>
    <dbReference type="NCBI Taxonomy" id="2609070"/>
    <lineage>
        <taxon>Eukaryota</taxon>
        <taxon>Metazoa</taxon>
        <taxon>Chordata</taxon>
        <taxon>Craniata</taxon>
        <taxon>Vertebrata</taxon>
        <taxon>Euteleostomi</taxon>
        <taxon>Actinopterygii</taxon>
        <taxon>Neopterygii</taxon>
        <taxon>Teleostei</taxon>
        <taxon>Ostariophysi</taxon>
        <taxon>Gymnotiformes</taxon>
        <taxon>Gymnotoidei</taxon>
        <taxon>Gymnotidae</taxon>
        <taxon>Electrophorus</taxon>
    </lineage>
</organism>
<keyword evidence="9" id="KW-0272">Extracellular matrix</keyword>
<dbReference type="InterPro" id="IPR003591">
    <property type="entry name" value="Leu-rich_rpt_typical-subtyp"/>
</dbReference>
<sequence>ITVKLDLRRNVLGELVRAAFTDTPYLTHLDLRRCRIHTVREGAFRGLARLVQLHLTYNDIDILHQESFDGLSSLKHLFLDHNRIEEIRPGAFSQMGSLKLLSLAHNRLIYIPNMGFQGLLNLRMLRLSHNSLNNLGTEAFAGLLSLTRLSLDHNELQFFPTATMSRLVALTHLDFSSNPMTYLGEMSVSMAKLTHLSLAHMALQDLSVAALSLSPHLSHLDLSHNQLHYLQPLTGPSQLRSLNLTANALWCTCVLLELRVWARAGEITLHGTCSSPPHLSDQPLEGVLEQDLRCRRQDGVRRAEEEEEEWGTQTVVTAAPKRNDKCPENCLCEPEAQHVSCEERSLTKVPRGFHANTLLLDMRGNHFHYLPSNSFRDVPKVVSLHLDGCKIQEVLDGAFRGLKELIYLYLSNNELSSLGSSVFAGTQQLMYLHLDGNRLSQFPSVAMLAHVPKLQELHLERNRITKLEPAGLLSPIPTLRGLYLTNNSISTAVPKALDPASNLEILHLGANELAEVPIDVLGHAPRLIELRLSGNTIHWIAPKAFQEVGGSLMHLYLDGQGLKKMSQEALAGLGPALLSLSLEGNQLENLPDLSPLTGLRHLTLYGNPLMCDCSLLPLHRWMEQTGVNLSAVCGYPAELRGQNVMEVDVFRNCTTEKHYTATNLRKTVQTTKPKPMLPSAVTGNPPKRKHRPTKTKPLVKPSKSDSTKSGKSESSLKKNKIVLVRKSMNISGGNRRSINGRSLARAEHSRETRNMAAAMDVDTPSGTNSGASKKRFEVKKWNAVALWAWDIVVDNCAICRNHIMDLCIECQANQASATSEECTVAWGVCNHAFHFHCISRWLKTRQVCPLDNREWEFQKSGVDGRVPSEKRGSRSWGEEQQVCRQPSVTRKCQAPTPLPSTLIPHACEYLFLTG</sequence>
<feature type="domain" description="RING-type" evidence="27">
    <location>
        <begin position="807"/>
        <end position="852"/>
    </location>
</feature>
<dbReference type="InterPro" id="IPR001611">
    <property type="entry name" value="Leu-rich_rpt"/>
</dbReference>
<evidence type="ECO:0000256" key="20">
    <source>
        <dbReference type="ARBA" id="ARBA00044896"/>
    </source>
</evidence>
<feature type="compositionally biased region" description="Basic and acidic residues" evidence="26">
    <location>
        <begin position="702"/>
        <end position="716"/>
    </location>
</feature>
<dbReference type="Gene3D" id="3.80.10.10">
    <property type="entry name" value="Ribonuclease Inhibitor"/>
    <property type="match status" value="3"/>
</dbReference>
<dbReference type="GO" id="GO:0005737">
    <property type="term" value="C:cytoplasm"/>
    <property type="evidence" value="ECO:0007669"/>
    <property type="project" value="UniProtKB-SubCell"/>
</dbReference>
<dbReference type="PROSITE" id="PS51450">
    <property type="entry name" value="LRR"/>
    <property type="match status" value="6"/>
</dbReference>
<keyword evidence="11" id="KW-0479">Metal-binding</keyword>
<dbReference type="FunFam" id="3.30.40.10:FF:000010">
    <property type="entry name" value="E3 ubiquitin-protein ligase RBX1"/>
    <property type="match status" value="1"/>
</dbReference>
<dbReference type="GO" id="GO:0006513">
    <property type="term" value="P:protein monoubiquitination"/>
    <property type="evidence" value="ECO:0007669"/>
    <property type="project" value="UniProtKB-ARBA"/>
</dbReference>
<name>A0AAD8YRW6_9TELE</name>
<keyword evidence="16" id="KW-0862">Zinc</keyword>
<dbReference type="GO" id="GO:0005886">
    <property type="term" value="C:plasma membrane"/>
    <property type="evidence" value="ECO:0007669"/>
    <property type="project" value="TreeGrafter"/>
</dbReference>
<evidence type="ECO:0000313" key="29">
    <source>
        <dbReference type="Proteomes" id="UP001239994"/>
    </source>
</evidence>
<reference evidence="28" key="1">
    <citation type="submission" date="2023-03" db="EMBL/GenBank/DDBJ databases">
        <title>Electrophorus voltai genome.</title>
        <authorList>
            <person name="Bian C."/>
        </authorList>
    </citation>
    <scope>NUCLEOTIDE SEQUENCE</scope>
    <source>
        <strain evidence="28">CB-2022</strain>
        <tissue evidence="28">Muscle</tissue>
    </source>
</reference>
<keyword evidence="12" id="KW-0732">Signal</keyword>
<comment type="caution">
    <text evidence="28">The sequence shown here is derived from an EMBL/GenBank/DDBJ whole genome shotgun (WGS) entry which is preliminary data.</text>
</comment>
<dbReference type="SUPFAM" id="SSF52058">
    <property type="entry name" value="L domain-like"/>
    <property type="match status" value="2"/>
</dbReference>
<dbReference type="EC" id="2.3.2.32" evidence="21"/>
<feature type="non-terminal residue" evidence="28">
    <location>
        <position position="1"/>
    </location>
</feature>
<comment type="catalytic activity">
    <reaction evidence="20">
        <text>S-[NEDD8-protein]-yl-[E2 NEDD8-conjugating enzyme]-L-cysteine + [cullin]-L-lysine = [E2 NEDD8-conjugating enzyme]-L-cysteine + N(6)-[NEDD8-protein]-yl-[cullin]-L-lysine.</text>
        <dbReference type="EC" id="2.3.2.32"/>
    </reaction>
</comment>
<comment type="subcellular location">
    <subcellularLocation>
        <location evidence="2">Cytoplasm</location>
    </subcellularLocation>
    <subcellularLocation>
        <location evidence="1">Nucleus</location>
    </subcellularLocation>
    <subcellularLocation>
        <location evidence="3">Secreted</location>
        <location evidence="3">Extracellular space</location>
        <location evidence="3">Extracellular matrix</location>
    </subcellularLocation>
</comment>
<evidence type="ECO:0000256" key="24">
    <source>
        <dbReference type="ARBA" id="ARBA00082465"/>
    </source>
</evidence>
<evidence type="ECO:0000256" key="5">
    <source>
        <dbReference type="ARBA" id="ARBA00005032"/>
    </source>
</evidence>
<dbReference type="InterPro" id="IPR000483">
    <property type="entry name" value="Cys-rich_flank_reg_C"/>
</dbReference>
<dbReference type="SMART" id="SM00364">
    <property type="entry name" value="LRR_BAC"/>
    <property type="match status" value="6"/>
</dbReference>
<dbReference type="PROSITE" id="PS50089">
    <property type="entry name" value="ZF_RING_2"/>
    <property type="match status" value="1"/>
</dbReference>
<keyword evidence="19" id="KW-0539">Nucleus</keyword>
<dbReference type="EMBL" id="JAROKS010000026">
    <property type="protein sequence ID" value="KAK1785676.1"/>
    <property type="molecule type" value="Genomic_DNA"/>
</dbReference>
<evidence type="ECO:0000256" key="11">
    <source>
        <dbReference type="ARBA" id="ARBA00022723"/>
    </source>
</evidence>
<dbReference type="Proteomes" id="UP001239994">
    <property type="component" value="Unassembled WGS sequence"/>
</dbReference>
<dbReference type="InterPro" id="IPR050541">
    <property type="entry name" value="LRR_TM_domain-containing"/>
</dbReference>
<dbReference type="CDD" id="cd16485">
    <property type="entry name" value="mRING-H2-C3H2C2D_RBX1"/>
    <property type="match status" value="1"/>
</dbReference>
<dbReference type="InterPro" id="IPR024766">
    <property type="entry name" value="Znf_RING_H2"/>
</dbReference>